<evidence type="ECO:0000256" key="2">
    <source>
        <dbReference type="ARBA" id="ARBA00048655"/>
    </source>
</evidence>
<sequence length="408" mass="46250">MKTSTALATGSQTDIKGDPIGSYDSSFPNVDVNIDASLVPIEQQTDDLELHLTNQELRAGQDCKFPIDEAIDGAVPEGFSIYSAEPFGNSMWTVTGKLSARSSNSEKVFFVKTAYGETGRVMLHGEFESSKTIYELMPDFIPKPFGYGKYKKTDTPTYFYMSEFVDFDTTTAQDPSLFCERLADMHRKSQILSEEFGFGITTCDGDRPHAVEWESDWAVFFRKLFLHTLSLDIKENDTWLEYERAAHQVAKYVIPRLLEKLTWNGQPIKPSLIHGDLWEGNTGINKETNLPMLFDAGSYFAHSEMELGHWACEFSATFGKKDYMNRYLEFYPKAEPASEFEDRIRLYSLKGGMNYSAGHPGSRLRKSAYNSMLYLCEKYAPIDGIGNYNKSIDPIETGARIVSHEEIR</sequence>
<dbReference type="PANTHER" id="PTHR12149">
    <property type="entry name" value="FRUCTOSAMINE 3 KINASE-RELATED PROTEIN"/>
    <property type="match status" value="1"/>
</dbReference>
<accession>A0A9P7QY21</accession>
<dbReference type="PANTHER" id="PTHR12149:SF8">
    <property type="entry name" value="PROTEIN-RIBULOSAMINE 3-KINASE"/>
    <property type="match status" value="1"/>
</dbReference>
<organism evidence="4 5">
    <name type="scientific">Colletotrichum scovillei</name>
    <dbReference type="NCBI Taxonomy" id="1209932"/>
    <lineage>
        <taxon>Eukaryota</taxon>
        <taxon>Fungi</taxon>
        <taxon>Dikarya</taxon>
        <taxon>Ascomycota</taxon>
        <taxon>Pezizomycotina</taxon>
        <taxon>Sordariomycetes</taxon>
        <taxon>Hypocreomycetidae</taxon>
        <taxon>Glomerellales</taxon>
        <taxon>Glomerellaceae</taxon>
        <taxon>Colletotrichum</taxon>
        <taxon>Colletotrichum acutatum species complex</taxon>
    </lineage>
</organism>
<dbReference type="SUPFAM" id="SSF56112">
    <property type="entry name" value="Protein kinase-like (PK-like)"/>
    <property type="match status" value="1"/>
</dbReference>
<dbReference type="InterPro" id="IPR011009">
    <property type="entry name" value="Kinase-like_dom_sf"/>
</dbReference>
<proteinExistence type="predicted"/>
<dbReference type="GO" id="GO:0102193">
    <property type="term" value="F:protein-ribulosamine 3-kinase activity"/>
    <property type="evidence" value="ECO:0007669"/>
    <property type="project" value="UniProtKB-EC"/>
</dbReference>
<evidence type="ECO:0000313" key="5">
    <source>
        <dbReference type="Proteomes" id="UP000699042"/>
    </source>
</evidence>
<evidence type="ECO:0000256" key="1">
    <source>
        <dbReference type="ARBA" id="ARBA00011961"/>
    </source>
</evidence>
<reference evidence="4" key="1">
    <citation type="submission" date="2021-05" db="EMBL/GenBank/DDBJ databases">
        <title>Comparative genomics of three Colletotrichum scovillei strains and genetic complementation revealed genes involved fungal growth and virulence on chili pepper.</title>
        <authorList>
            <person name="Hsieh D.-K."/>
            <person name="Chuang S.-C."/>
            <person name="Chen C.-Y."/>
            <person name="Chao Y.-T."/>
            <person name="Lu M.-Y.J."/>
            <person name="Lee M.-H."/>
            <person name="Shih M.-C."/>
        </authorList>
    </citation>
    <scope>NUCLEOTIDE SEQUENCE</scope>
    <source>
        <strain evidence="4">Coll-153</strain>
    </source>
</reference>
<gene>
    <name evidence="4" type="ORF">JMJ77_002827</name>
</gene>
<comment type="catalytic activity">
    <reaction evidence="2">
        <text>N(6)-D-ribulosyl-L-lysyl-[protein] + ATP = N(6)-(3-O-phospho-D-ribulosyl)-L-lysyl-[protein] + ADP + H(+)</text>
        <dbReference type="Rhea" id="RHEA:48432"/>
        <dbReference type="Rhea" id="RHEA-COMP:12103"/>
        <dbReference type="Rhea" id="RHEA-COMP:12104"/>
        <dbReference type="ChEBI" id="CHEBI:15378"/>
        <dbReference type="ChEBI" id="CHEBI:30616"/>
        <dbReference type="ChEBI" id="CHEBI:90418"/>
        <dbReference type="ChEBI" id="CHEBI:90420"/>
        <dbReference type="ChEBI" id="CHEBI:456216"/>
        <dbReference type="EC" id="2.7.1.172"/>
    </reaction>
    <physiologicalReaction direction="left-to-right" evidence="2">
        <dbReference type="Rhea" id="RHEA:48433"/>
    </physiologicalReaction>
</comment>
<evidence type="ECO:0000256" key="3">
    <source>
        <dbReference type="SAM" id="MobiDB-lite"/>
    </source>
</evidence>
<dbReference type="InterPro" id="IPR016477">
    <property type="entry name" value="Fructo-/Ketosamine-3-kinase"/>
</dbReference>
<dbReference type="AlphaFoldDB" id="A0A9P7QY21"/>
<protein>
    <recommendedName>
        <fullName evidence="1">protein-ribulosamine 3-kinase</fullName>
        <ecNumber evidence="1">2.7.1.172</ecNumber>
    </recommendedName>
</protein>
<dbReference type="Gene3D" id="3.90.1200.10">
    <property type="match status" value="1"/>
</dbReference>
<dbReference type="Proteomes" id="UP000699042">
    <property type="component" value="Unassembled WGS sequence"/>
</dbReference>
<feature type="region of interest" description="Disordered" evidence="3">
    <location>
        <begin position="1"/>
        <end position="20"/>
    </location>
</feature>
<dbReference type="GO" id="GO:0016301">
    <property type="term" value="F:kinase activity"/>
    <property type="evidence" value="ECO:0007669"/>
    <property type="project" value="UniProtKB-KW"/>
</dbReference>
<comment type="caution">
    <text evidence="4">The sequence shown here is derived from an EMBL/GenBank/DDBJ whole genome shotgun (WGS) entry which is preliminary data.</text>
</comment>
<feature type="compositionally biased region" description="Polar residues" evidence="3">
    <location>
        <begin position="1"/>
        <end position="14"/>
    </location>
</feature>
<dbReference type="EC" id="2.7.1.172" evidence="1"/>
<keyword evidence="4" id="KW-0418">Kinase</keyword>
<evidence type="ECO:0000313" key="4">
    <source>
        <dbReference type="EMBL" id="KAG7043116.1"/>
    </source>
</evidence>
<keyword evidence="4" id="KW-0808">Transferase</keyword>
<name>A0A9P7QY21_9PEZI</name>
<dbReference type="Pfam" id="PF03881">
    <property type="entry name" value="Fructosamin_kin"/>
    <property type="match status" value="1"/>
</dbReference>
<dbReference type="EMBL" id="JAESDN010000012">
    <property type="protein sequence ID" value="KAG7043116.1"/>
    <property type="molecule type" value="Genomic_DNA"/>
</dbReference>
<keyword evidence="5" id="KW-1185">Reference proteome</keyword>